<comment type="caution">
    <text evidence="1">The sequence shown here is derived from an EMBL/GenBank/DDBJ whole genome shotgun (WGS) entry which is preliminary data.</text>
</comment>
<reference evidence="1" key="1">
    <citation type="submission" date="2021-11" db="EMBL/GenBank/DDBJ databases">
        <authorList>
            <person name="Schell T."/>
        </authorList>
    </citation>
    <scope>NUCLEOTIDE SEQUENCE</scope>
    <source>
        <strain evidence="1">M5</strain>
    </source>
</reference>
<gene>
    <name evidence="1" type="ORF">DGAL_LOCUS3930</name>
</gene>
<organism evidence="1 2">
    <name type="scientific">Daphnia galeata</name>
    <dbReference type="NCBI Taxonomy" id="27404"/>
    <lineage>
        <taxon>Eukaryota</taxon>
        <taxon>Metazoa</taxon>
        <taxon>Ecdysozoa</taxon>
        <taxon>Arthropoda</taxon>
        <taxon>Crustacea</taxon>
        <taxon>Branchiopoda</taxon>
        <taxon>Diplostraca</taxon>
        <taxon>Cladocera</taxon>
        <taxon>Anomopoda</taxon>
        <taxon>Daphniidae</taxon>
        <taxon>Daphnia</taxon>
    </lineage>
</organism>
<keyword evidence="2" id="KW-1185">Reference proteome</keyword>
<evidence type="ECO:0000313" key="1">
    <source>
        <dbReference type="EMBL" id="CAH0101594.1"/>
    </source>
</evidence>
<name>A0A8J2WEG8_9CRUS</name>
<evidence type="ECO:0000313" key="2">
    <source>
        <dbReference type="Proteomes" id="UP000789390"/>
    </source>
</evidence>
<accession>A0A8J2WEG8</accession>
<dbReference type="EMBL" id="CAKKLH010000061">
    <property type="protein sequence ID" value="CAH0101594.1"/>
    <property type="molecule type" value="Genomic_DNA"/>
</dbReference>
<protein>
    <submittedName>
        <fullName evidence="1">Uncharacterized protein</fullName>
    </submittedName>
</protein>
<dbReference type="OrthoDB" id="204305at2759"/>
<proteinExistence type="predicted"/>
<dbReference type="Proteomes" id="UP000789390">
    <property type="component" value="Unassembled WGS sequence"/>
</dbReference>
<dbReference type="AlphaFoldDB" id="A0A8J2WEG8"/>
<sequence length="215" mass="24897">MFLKIRGIYEDDYCHIVKENLRGCALTREDLRDNENTDHESAYVSPLKRTISLIPLIYPGWTVRIYHNLTSSEDLKIFSEDFHVDLCNATEIIQMRNLGDLFAMTWRWLPLLDDLVDTVMSRDADSAIISREKEAVTEWLASNKSFHIMRDHPAHCFFGYIMGCCWGVKVSQDRSSIVLAAEKMFTANHSHTYDYDQILLDKFIWPIAGNNSVVL</sequence>